<dbReference type="InterPro" id="IPR006061">
    <property type="entry name" value="SBP_1_CS"/>
</dbReference>
<keyword evidence="2" id="KW-0813">Transport</keyword>
<comment type="similarity">
    <text evidence="1">Belongs to the bacterial solute-binding protein 1 family.</text>
</comment>
<evidence type="ECO:0000313" key="5">
    <source>
        <dbReference type="EMBL" id="RQG93214.1"/>
    </source>
</evidence>
<dbReference type="GO" id="GO:0015888">
    <property type="term" value="P:thiamine transport"/>
    <property type="evidence" value="ECO:0007669"/>
    <property type="project" value="InterPro"/>
</dbReference>
<dbReference type="GO" id="GO:0055085">
    <property type="term" value="P:transmembrane transport"/>
    <property type="evidence" value="ECO:0007669"/>
    <property type="project" value="InterPro"/>
</dbReference>
<organism evidence="5 6">
    <name type="scientific">Natrarchaeobius halalkaliphilus</name>
    <dbReference type="NCBI Taxonomy" id="1679091"/>
    <lineage>
        <taxon>Archaea</taxon>
        <taxon>Methanobacteriati</taxon>
        <taxon>Methanobacteriota</taxon>
        <taxon>Stenosarchaea group</taxon>
        <taxon>Halobacteria</taxon>
        <taxon>Halobacteriales</taxon>
        <taxon>Natrialbaceae</taxon>
        <taxon>Natrarchaeobius</taxon>
    </lineage>
</organism>
<evidence type="ECO:0000256" key="4">
    <source>
        <dbReference type="SAM" id="MobiDB-lite"/>
    </source>
</evidence>
<evidence type="ECO:0000256" key="1">
    <source>
        <dbReference type="ARBA" id="ARBA00008520"/>
    </source>
</evidence>
<feature type="compositionally biased region" description="Acidic residues" evidence="4">
    <location>
        <begin position="407"/>
        <end position="418"/>
    </location>
</feature>
<dbReference type="PROSITE" id="PS01037">
    <property type="entry name" value="SBP_BACTERIAL_1"/>
    <property type="match status" value="1"/>
</dbReference>
<feature type="region of interest" description="Disordered" evidence="4">
    <location>
        <begin position="370"/>
        <end position="418"/>
    </location>
</feature>
<dbReference type="PANTHER" id="PTHR30006">
    <property type="entry name" value="THIAMINE-BINDING PERIPLASMIC PROTEIN-RELATED"/>
    <property type="match status" value="1"/>
</dbReference>
<dbReference type="RefSeq" id="WP_124177110.1">
    <property type="nucleotide sequence ID" value="NZ_REFY01000001.1"/>
</dbReference>
<dbReference type="EMBL" id="REFY01000001">
    <property type="protein sequence ID" value="RQG93214.1"/>
    <property type="molecule type" value="Genomic_DNA"/>
</dbReference>
<evidence type="ECO:0000313" key="6">
    <source>
        <dbReference type="Proteomes" id="UP000273828"/>
    </source>
</evidence>
<protein>
    <submittedName>
        <fullName evidence="5">Thiamine ABC transporter substrate-binding protein</fullName>
    </submittedName>
</protein>
<evidence type="ECO:0000256" key="2">
    <source>
        <dbReference type="ARBA" id="ARBA00022448"/>
    </source>
</evidence>
<dbReference type="PROSITE" id="PS51257">
    <property type="entry name" value="PROKAR_LIPOPROTEIN"/>
    <property type="match status" value="1"/>
</dbReference>
<keyword evidence="3" id="KW-0732">Signal</keyword>
<evidence type="ECO:0000256" key="3">
    <source>
        <dbReference type="ARBA" id="ARBA00022729"/>
    </source>
</evidence>
<dbReference type="NCBIfam" id="TIGR01254">
    <property type="entry name" value="sfuA"/>
    <property type="match status" value="1"/>
</dbReference>
<accession>A0A3N6LZ85</accession>
<dbReference type="GO" id="GO:0030975">
    <property type="term" value="F:thiamine binding"/>
    <property type="evidence" value="ECO:0007669"/>
    <property type="project" value="InterPro"/>
</dbReference>
<dbReference type="Proteomes" id="UP000273828">
    <property type="component" value="Unassembled WGS sequence"/>
</dbReference>
<dbReference type="Gene3D" id="3.40.190.10">
    <property type="entry name" value="Periplasmic binding protein-like II"/>
    <property type="match status" value="2"/>
</dbReference>
<dbReference type="PANTHER" id="PTHR30006:SF2">
    <property type="entry name" value="ABC TRANSPORTER SUBSTRATE-BINDING PROTEIN"/>
    <property type="match status" value="1"/>
</dbReference>
<reference evidence="5 6" key="1">
    <citation type="submission" date="2018-10" db="EMBL/GenBank/DDBJ databases">
        <title>Natrarchaeobius chitinivorans gen. nov., sp. nov., and Natrarchaeobius haloalkaliphilus sp. nov., alkaliphilic, chitin-utilizing haloarchaea from hypersaline alkaline lakes.</title>
        <authorList>
            <person name="Sorokin D.Y."/>
            <person name="Elcheninov A.G."/>
            <person name="Kostrikina N.A."/>
            <person name="Bale N.J."/>
            <person name="Sinninghe Damste J.S."/>
            <person name="Khijniak T.V."/>
            <person name="Kublanov I.V."/>
            <person name="Toshchakov S.V."/>
        </authorList>
    </citation>
    <scope>NUCLEOTIDE SEQUENCE [LARGE SCALE GENOMIC DNA]</scope>
    <source>
        <strain evidence="5 6">AArcht-Sl</strain>
    </source>
</reference>
<dbReference type="Pfam" id="PF13343">
    <property type="entry name" value="SBP_bac_6"/>
    <property type="match status" value="1"/>
</dbReference>
<keyword evidence="6" id="KW-1185">Reference proteome</keyword>
<dbReference type="InterPro" id="IPR005948">
    <property type="entry name" value="ThiB-like"/>
</dbReference>
<gene>
    <name evidence="5" type="ORF">EA462_03200</name>
</gene>
<sequence length="418" mass="47137">MRRRTFVRNVGGGSVVGLAGAGCLEREDEAPNGEEEVPPEEDDGTLRIATYSSMIDGENPAGEWLSEGFQEEFPDVEIDWVVPEAGIDHFIQRARLETEIGADVYLGLTISELIRVDDILERRLFETLERDRLERDGRVRDDLEFDDPLDRAIPFDSGYLSLVYDETVLTEPASFEDLTSAEYEDSLLVQDPRHSDPGRAFLLWTVAEYGESFDEYWRALRRNGVQMHEYWSTSYRENYLEGARPMIVSYSTDRVGANAADRDLDGHRIATPDDRGYEIREGGAIFESTDKTALAYEFLDFVLSSDAQAELAVRNAQYPAIEPDYLDLGSEFTAYARRPPETIRFSYDELRDGLNEWLAVWVDEWSDELDEDDPAADLEMNETVSDPPEANETASDSIDPNETMADSTDDDGGTESGG</sequence>
<dbReference type="SUPFAM" id="SSF53850">
    <property type="entry name" value="Periplasmic binding protein-like II"/>
    <property type="match status" value="1"/>
</dbReference>
<dbReference type="AlphaFoldDB" id="A0A3N6LZ85"/>
<proteinExistence type="inferred from homology"/>
<feature type="compositionally biased region" description="Acidic residues" evidence="4">
    <location>
        <begin position="370"/>
        <end position="380"/>
    </location>
</feature>
<comment type="caution">
    <text evidence="5">The sequence shown here is derived from an EMBL/GenBank/DDBJ whole genome shotgun (WGS) entry which is preliminary data.</text>
</comment>
<dbReference type="OrthoDB" id="130870at2157"/>
<name>A0A3N6LZ85_9EURY</name>